<name>A0A1M6U298_9GAMM</name>
<keyword evidence="2" id="KW-0472">Membrane</keyword>
<proteinExistence type="predicted"/>
<protein>
    <submittedName>
        <fullName evidence="4">Cytoskeleton protein RodZ</fullName>
    </submittedName>
</protein>
<sequence length="316" mass="33620">MTSDETQQTVSTETVGQQLKKARERHGLSISQIADAQHLRIVVIQAIENGDYGQIDSELFLKGYARAYAKQVGLNGDTIIADLNRELEPARLQKARELEANPLVDIERRRRRKQRIGKLLLLVAAAVFIGGLVVMFVVPKFSSGEVGDSLSTMSAPGNQASEAGSTAASDTLQGLNSDRPDPQTETEAEAAAAPEAGAAGSVLPDDIVQDQIPVVAQSTEPALAQSLVSEDAASLSGRLEIDFTGDCWVQVQDATGNSLASSLKRAGDKLEVSGQSPLKVVIGAVDTVKAIRFQGEPVDIADFPVVNNRSEFTLTI</sequence>
<reference evidence="5" key="1">
    <citation type="submission" date="2016-11" db="EMBL/GenBank/DDBJ databases">
        <authorList>
            <person name="Varghese N."/>
            <person name="Submissions S."/>
        </authorList>
    </citation>
    <scope>NUCLEOTIDE SEQUENCE [LARGE SCALE GENOMIC DNA]</scope>
    <source>
        <strain evidence="5">CGMCC 1.10835</strain>
    </source>
</reference>
<keyword evidence="2" id="KW-1133">Transmembrane helix</keyword>
<dbReference type="Pfam" id="PF13464">
    <property type="entry name" value="RodZ_C"/>
    <property type="match status" value="1"/>
</dbReference>
<dbReference type="CDD" id="cd00093">
    <property type="entry name" value="HTH_XRE"/>
    <property type="match status" value="1"/>
</dbReference>
<dbReference type="SUPFAM" id="SSF47413">
    <property type="entry name" value="lambda repressor-like DNA-binding domains"/>
    <property type="match status" value="1"/>
</dbReference>
<feature type="region of interest" description="Disordered" evidence="1">
    <location>
        <begin position="147"/>
        <end position="196"/>
    </location>
</feature>
<organism evidence="4 5">
    <name type="scientific">Marinobacter antarcticus</name>
    <dbReference type="NCBI Taxonomy" id="564117"/>
    <lineage>
        <taxon>Bacteria</taxon>
        <taxon>Pseudomonadati</taxon>
        <taxon>Pseudomonadota</taxon>
        <taxon>Gammaproteobacteria</taxon>
        <taxon>Pseudomonadales</taxon>
        <taxon>Marinobacteraceae</taxon>
        <taxon>Marinobacter</taxon>
    </lineage>
</organism>
<dbReference type="RefSeq" id="WP_072798232.1">
    <property type="nucleotide sequence ID" value="NZ_FRAQ01000002.1"/>
</dbReference>
<dbReference type="Gene3D" id="1.10.260.40">
    <property type="entry name" value="lambda repressor-like DNA-binding domains"/>
    <property type="match status" value="1"/>
</dbReference>
<keyword evidence="5" id="KW-1185">Reference proteome</keyword>
<dbReference type="GO" id="GO:0003677">
    <property type="term" value="F:DNA binding"/>
    <property type="evidence" value="ECO:0007669"/>
    <property type="project" value="InterPro"/>
</dbReference>
<feature type="domain" description="HTH cro/C1-type" evidence="3">
    <location>
        <begin position="19"/>
        <end position="75"/>
    </location>
</feature>
<accession>A0A1M6U298</accession>
<dbReference type="Proteomes" id="UP000184497">
    <property type="component" value="Unassembled WGS sequence"/>
</dbReference>
<dbReference type="STRING" id="564117.SAMN05216369_2553"/>
<evidence type="ECO:0000313" key="5">
    <source>
        <dbReference type="Proteomes" id="UP000184497"/>
    </source>
</evidence>
<feature type="transmembrane region" description="Helical" evidence="2">
    <location>
        <begin position="119"/>
        <end position="138"/>
    </location>
</feature>
<dbReference type="PANTHER" id="PTHR34475">
    <property type="match status" value="1"/>
</dbReference>
<dbReference type="AlphaFoldDB" id="A0A1M6U298"/>
<gene>
    <name evidence="4" type="ORF">SAMN05216369_2553</name>
</gene>
<keyword evidence="2" id="KW-0812">Transmembrane</keyword>
<dbReference type="OrthoDB" id="9790252at2"/>
<dbReference type="InterPro" id="IPR010982">
    <property type="entry name" value="Lambda_DNA-bd_dom_sf"/>
</dbReference>
<dbReference type="Pfam" id="PF13413">
    <property type="entry name" value="HTH_25"/>
    <property type="match status" value="1"/>
</dbReference>
<evidence type="ECO:0000313" key="4">
    <source>
        <dbReference type="EMBL" id="SHK63395.1"/>
    </source>
</evidence>
<evidence type="ECO:0000256" key="1">
    <source>
        <dbReference type="SAM" id="MobiDB-lite"/>
    </source>
</evidence>
<feature type="compositionally biased region" description="Polar residues" evidence="1">
    <location>
        <begin position="149"/>
        <end position="176"/>
    </location>
</feature>
<dbReference type="InterPro" id="IPR025194">
    <property type="entry name" value="RodZ-like_C"/>
</dbReference>
<evidence type="ECO:0000259" key="3">
    <source>
        <dbReference type="PROSITE" id="PS50943"/>
    </source>
</evidence>
<dbReference type="EMBL" id="FRAQ01000002">
    <property type="protein sequence ID" value="SHK63395.1"/>
    <property type="molecule type" value="Genomic_DNA"/>
</dbReference>
<evidence type="ECO:0000256" key="2">
    <source>
        <dbReference type="SAM" id="Phobius"/>
    </source>
</evidence>
<dbReference type="PANTHER" id="PTHR34475:SF1">
    <property type="entry name" value="CYTOSKELETON PROTEIN RODZ"/>
    <property type="match status" value="1"/>
</dbReference>
<dbReference type="PROSITE" id="PS50943">
    <property type="entry name" value="HTH_CROC1"/>
    <property type="match status" value="1"/>
</dbReference>
<dbReference type="InterPro" id="IPR001387">
    <property type="entry name" value="Cro/C1-type_HTH"/>
</dbReference>
<dbReference type="InterPro" id="IPR050400">
    <property type="entry name" value="Bact_Cytoskel_RodZ"/>
</dbReference>